<feature type="region of interest" description="Disordered" evidence="1">
    <location>
        <begin position="1"/>
        <end position="26"/>
    </location>
</feature>
<dbReference type="HOGENOM" id="CLU_2449865_0_0_6"/>
<gene>
    <name evidence="2" type="ordered locus">Dda3937_03129</name>
</gene>
<dbReference type="KEGG" id="ddd:Dda3937_03129"/>
<dbReference type="Proteomes" id="UP000006859">
    <property type="component" value="Chromosome"/>
</dbReference>
<proteinExistence type="predicted"/>
<dbReference type="AlphaFoldDB" id="E0SFX9"/>
<protein>
    <submittedName>
        <fullName evidence="2">Uncharacterized protein</fullName>
    </submittedName>
</protein>
<sequence>MASAAGTRISVPEKSGVGTSAETEDPQRPQYGIAWQFYYVFRQLHQVAERIGFSCYVCDRSLYGKAVFRQSVDQILWTDPGRAVSRSLP</sequence>
<dbReference type="EMBL" id="CP002038">
    <property type="protein sequence ID" value="ADM98834.1"/>
    <property type="molecule type" value="Genomic_DNA"/>
</dbReference>
<evidence type="ECO:0000313" key="2">
    <source>
        <dbReference type="EMBL" id="ADM98834.1"/>
    </source>
</evidence>
<keyword evidence="3" id="KW-1185">Reference proteome</keyword>
<name>E0SFX9_DICD3</name>
<organism evidence="2 3">
    <name type="scientific">Dickeya dadantii (strain 3937)</name>
    <name type="common">Erwinia chrysanthemi (strain 3937)</name>
    <dbReference type="NCBI Taxonomy" id="198628"/>
    <lineage>
        <taxon>Bacteria</taxon>
        <taxon>Pseudomonadati</taxon>
        <taxon>Pseudomonadota</taxon>
        <taxon>Gammaproteobacteria</taxon>
        <taxon>Enterobacterales</taxon>
        <taxon>Pectobacteriaceae</taxon>
        <taxon>Dickeya</taxon>
    </lineage>
</organism>
<evidence type="ECO:0000256" key="1">
    <source>
        <dbReference type="SAM" id="MobiDB-lite"/>
    </source>
</evidence>
<accession>E0SFX9</accession>
<reference evidence="2 3" key="1">
    <citation type="journal article" date="2011" name="J. Bacteriol.">
        <title>Genome sequence of the plant-pathogenic bacterium Dickeya dadantii 3937.</title>
        <authorList>
            <person name="Glasner J.D."/>
            <person name="Yang C.H."/>
            <person name="Reverchon S."/>
            <person name="Hugouvieux-Cotte-Pattat N."/>
            <person name="Condemine G."/>
            <person name="Bohin J.P."/>
            <person name="Van Gijsegem F."/>
            <person name="Yang S."/>
            <person name="Franza T."/>
            <person name="Expert D."/>
            <person name="Plunkett G. III"/>
            <person name="San Francisco M.J."/>
            <person name="Charkowski A.O."/>
            <person name="Py B."/>
            <person name="Bell K."/>
            <person name="Rauscher L."/>
            <person name="Rodriguez-Palenzuela P."/>
            <person name="Toussaint A."/>
            <person name="Holeva M.C."/>
            <person name="He S.Y."/>
            <person name="Douet V."/>
            <person name="Boccara M."/>
            <person name="Blanco C."/>
            <person name="Toth I."/>
            <person name="Anderson B.D."/>
            <person name="Biehl B.S."/>
            <person name="Mau B."/>
            <person name="Flynn S.M."/>
            <person name="Barras F."/>
            <person name="Lindeberg M."/>
            <person name="Birch P.R."/>
            <person name="Tsuyumu S."/>
            <person name="Shi X."/>
            <person name="Hibbing M."/>
            <person name="Yap M.N."/>
            <person name="Carpentier M."/>
            <person name="Dassa E."/>
            <person name="Umehara M."/>
            <person name="Kim J.F."/>
            <person name="Rusch M."/>
            <person name="Soni P."/>
            <person name="Mayhew G.F."/>
            <person name="Fouts D.E."/>
            <person name="Gill S.R."/>
            <person name="Blattner F.R."/>
            <person name="Keen N.T."/>
            <person name="Perna N.T."/>
        </authorList>
    </citation>
    <scope>NUCLEOTIDE SEQUENCE [LARGE SCALE GENOMIC DNA]</scope>
    <source>
        <strain evidence="2 3">3937</strain>
    </source>
</reference>
<evidence type="ECO:0000313" key="3">
    <source>
        <dbReference type="Proteomes" id="UP000006859"/>
    </source>
</evidence>